<organism evidence="8 9">
    <name type="scientific">Faecousia intestinalis</name>
    <dbReference type="NCBI Taxonomy" id="3133167"/>
    <lineage>
        <taxon>Bacteria</taxon>
        <taxon>Bacillati</taxon>
        <taxon>Bacillota</taxon>
        <taxon>Clostridia</taxon>
        <taxon>Eubacteriales</taxon>
        <taxon>Oscillospiraceae</taxon>
        <taxon>Faecousia</taxon>
    </lineage>
</organism>
<name>A0ABV1G9G3_9FIRM</name>
<dbReference type="SFLD" id="SFLDF00299">
    <property type="entry name" value="anaerobic_ribonucleoside-triph"/>
    <property type="match status" value="1"/>
</dbReference>
<keyword evidence="5" id="KW-0408">Iron</keyword>
<evidence type="ECO:0000256" key="3">
    <source>
        <dbReference type="ARBA" id="ARBA00022691"/>
    </source>
</evidence>
<evidence type="ECO:0000313" key="9">
    <source>
        <dbReference type="Proteomes" id="UP001491552"/>
    </source>
</evidence>
<keyword evidence="6" id="KW-0411">Iron-sulfur</keyword>
<dbReference type="SUPFAM" id="SSF102114">
    <property type="entry name" value="Radical SAM enzymes"/>
    <property type="match status" value="1"/>
</dbReference>
<dbReference type="SFLD" id="SFLDS00029">
    <property type="entry name" value="Radical_SAM"/>
    <property type="match status" value="1"/>
</dbReference>
<evidence type="ECO:0000313" key="8">
    <source>
        <dbReference type="EMBL" id="MEQ2512046.1"/>
    </source>
</evidence>
<dbReference type="InterPro" id="IPR013785">
    <property type="entry name" value="Aldolase_TIM"/>
</dbReference>
<dbReference type="SFLD" id="SFLDG01063">
    <property type="entry name" value="activating_enzymes__group_1"/>
    <property type="match status" value="1"/>
</dbReference>
<dbReference type="Gene3D" id="3.20.20.70">
    <property type="entry name" value="Aldolase class I"/>
    <property type="match status" value="1"/>
</dbReference>
<proteinExistence type="inferred from homology"/>
<dbReference type="CDD" id="cd01335">
    <property type="entry name" value="Radical_SAM"/>
    <property type="match status" value="1"/>
</dbReference>
<keyword evidence="2" id="KW-0004">4Fe-4S</keyword>
<evidence type="ECO:0000256" key="7">
    <source>
        <dbReference type="PIRNR" id="PIRNR000368"/>
    </source>
</evidence>
<accession>A0ABV1G9G3</accession>
<reference evidence="8 9" key="1">
    <citation type="submission" date="2024-03" db="EMBL/GenBank/DDBJ databases">
        <title>Human intestinal bacterial collection.</title>
        <authorList>
            <person name="Pauvert C."/>
            <person name="Hitch T.C.A."/>
            <person name="Clavel T."/>
        </authorList>
    </citation>
    <scope>NUCLEOTIDE SEQUENCE [LARGE SCALE GENOMIC DNA]</scope>
    <source>
        <strain evidence="8 9">CLA-AA-H192</strain>
    </source>
</reference>
<dbReference type="EC" id="1.97.1.-" evidence="7"/>
<dbReference type="RefSeq" id="WP_349136748.1">
    <property type="nucleotide sequence ID" value="NZ_JBBMFF010000256.1"/>
</dbReference>
<dbReference type="InterPro" id="IPR058240">
    <property type="entry name" value="rSAM_sf"/>
</dbReference>
<dbReference type="InterPro" id="IPR034457">
    <property type="entry name" value="Organic_radical-activating"/>
</dbReference>
<comment type="caution">
    <text evidence="8">The sequence shown here is derived from an EMBL/GenBank/DDBJ whole genome shotgun (WGS) entry which is preliminary data.</text>
</comment>
<dbReference type="InterPro" id="IPR012837">
    <property type="entry name" value="NrdG"/>
</dbReference>
<sequence length="187" mass="20470">MNYAAIKTCDIANGPGVRTSLFVSGCTHHCKGCFQPETWDFSYGEPFTQDVIDTILHSLEPAYVAGLTLLGGEPFEPANQPAVAELLRQLRARCPGKNVWAFTGFLLDRDLLSGRVGDAALVRQMLGCIDVLVDGPFVLEKKDLALRFRGSSNQRLIDIPATLASGRIVLWDDGYQRGGHYDAKGTR</sequence>
<keyword evidence="7" id="KW-0560">Oxidoreductase</keyword>
<evidence type="ECO:0000256" key="4">
    <source>
        <dbReference type="ARBA" id="ARBA00022723"/>
    </source>
</evidence>
<evidence type="ECO:0000256" key="1">
    <source>
        <dbReference type="ARBA" id="ARBA00001966"/>
    </source>
</evidence>
<dbReference type="InterPro" id="IPR007197">
    <property type="entry name" value="rSAM"/>
</dbReference>
<dbReference type="Proteomes" id="UP001491552">
    <property type="component" value="Unassembled WGS sequence"/>
</dbReference>
<evidence type="ECO:0000256" key="2">
    <source>
        <dbReference type="ARBA" id="ARBA00022485"/>
    </source>
</evidence>
<comment type="cofactor">
    <cofactor evidence="1">
        <name>[4Fe-4S] cluster</name>
        <dbReference type="ChEBI" id="CHEBI:49883"/>
    </cofactor>
</comment>
<evidence type="ECO:0000256" key="6">
    <source>
        <dbReference type="ARBA" id="ARBA00023014"/>
    </source>
</evidence>
<dbReference type="PANTHER" id="PTHR30352:SF2">
    <property type="entry name" value="ANAEROBIC RIBONUCLEOSIDE-TRIPHOSPHATE REDUCTASE-ACTIVATING PROTEIN"/>
    <property type="match status" value="1"/>
</dbReference>
<dbReference type="SFLD" id="SFLDG01066">
    <property type="entry name" value="organic_radical-activating_enz"/>
    <property type="match status" value="1"/>
</dbReference>
<keyword evidence="3" id="KW-0949">S-adenosyl-L-methionine</keyword>
<dbReference type="NCBIfam" id="TIGR02491">
    <property type="entry name" value="NrdG"/>
    <property type="match status" value="1"/>
</dbReference>
<dbReference type="PANTHER" id="PTHR30352">
    <property type="entry name" value="PYRUVATE FORMATE-LYASE-ACTIVATING ENZYME"/>
    <property type="match status" value="1"/>
</dbReference>
<gene>
    <name evidence="8" type="primary">nrdG</name>
    <name evidence="8" type="ORF">WMO66_12465</name>
</gene>
<protein>
    <recommendedName>
        <fullName evidence="7">Anaerobic ribonucleoside-triphosphate reductase-activating protein</fullName>
        <ecNumber evidence="7">1.97.1.-</ecNumber>
    </recommendedName>
</protein>
<comment type="similarity">
    <text evidence="7">Belongs to the organic radical-activating enzymes family.</text>
</comment>
<keyword evidence="9" id="KW-1185">Reference proteome</keyword>
<dbReference type="Pfam" id="PF13353">
    <property type="entry name" value="Fer4_12"/>
    <property type="match status" value="1"/>
</dbReference>
<dbReference type="EMBL" id="JBBMFF010000256">
    <property type="protein sequence ID" value="MEQ2512046.1"/>
    <property type="molecule type" value="Genomic_DNA"/>
</dbReference>
<evidence type="ECO:0000256" key="5">
    <source>
        <dbReference type="ARBA" id="ARBA00023004"/>
    </source>
</evidence>
<keyword evidence="4" id="KW-0479">Metal-binding</keyword>
<dbReference type="PIRSF" id="PIRSF000368">
    <property type="entry name" value="NrdG"/>
    <property type="match status" value="1"/>
</dbReference>
<comment type="function">
    <text evidence="7">Activation of anaerobic ribonucleoside-triphosphate reductase under anaerobic conditions by generation of an organic free radical, using S-adenosylmethionine and reduced flavodoxin as cosubstrates to produce 5'-deoxy-adenosine.</text>
</comment>